<evidence type="ECO:0000259" key="2">
    <source>
        <dbReference type="Pfam" id="PF24758"/>
    </source>
</evidence>
<dbReference type="OMA" id="CWIRLTE"/>
<dbReference type="Pfam" id="PF24758">
    <property type="entry name" value="LRR_At5g56370"/>
    <property type="match status" value="1"/>
</dbReference>
<dbReference type="EnsemblPlants" id="TraesCS7A02G393200.1">
    <property type="protein sequence ID" value="TraesCS7A02G393200.1"/>
    <property type="gene ID" value="TraesCS7A02G393200"/>
</dbReference>
<evidence type="ECO:0008006" key="5">
    <source>
        <dbReference type="Google" id="ProtNLM"/>
    </source>
</evidence>
<dbReference type="Gramene" id="TraesCS7A03G0951000.1">
    <property type="protein sequence ID" value="TraesCS7A03G0951000.1.CDS"/>
    <property type="gene ID" value="TraesCS7A03G0951000"/>
</dbReference>
<accession>A0A3B6RN34</accession>
<name>A0A3B6RN34_WHEAT</name>
<dbReference type="Gene3D" id="3.80.10.10">
    <property type="entry name" value="Ribonuclease Inhibitor"/>
    <property type="match status" value="1"/>
</dbReference>
<dbReference type="PANTHER" id="PTHR35545:SF18">
    <property type="entry name" value="F-BOX DOMAIN-CONTAINING PROTEIN"/>
    <property type="match status" value="1"/>
</dbReference>
<reference evidence="3" key="1">
    <citation type="submission" date="2018-08" db="EMBL/GenBank/DDBJ databases">
        <authorList>
            <person name="Rossello M."/>
        </authorList>
    </citation>
    <scope>NUCLEOTIDE SEQUENCE [LARGE SCALE GENOMIC DNA]</scope>
    <source>
        <strain evidence="3">cv. Chinese Spring</strain>
    </source>
</reference>
<dbReference type="Gramene" id="TraesCS7A02G393200.1">
    <property type="protein sequence ID" value="TraesCS7A02G393200.1"/>
    <property type="gene ID" value="TraesCS7A02G393200"/>
</dbReference>
<dbReference type="Gramene" id="TraesNOR7A03G04013480.1">
    <property type="protein sequence ID" value="TraesNOR7A03G04013480.1"/>
    <property type="gene ID" value="TraesNOR7A03G04013480"/>
</dbReference>
<dbReference type="AlphaFoldDB" id="A0A3B6RN34"/>
<dbReference type="InterPro" id="IPR001810">
    <property type="entry name" value="F-box_dom"/>
</dbReference>
<evidence type="ECO:0000259" key="1">
    <source>
        <dbReference type="Pfam" id="PF00646"/>
    </source>
</evidence>
<organism evidence="3">
    <name type="scientific">Triticum aestivum</name>
    <name type="common">Wheat</name>
    <dbReference type="NCBI Taxonomy" id="4565"/>
    <lineage>
        <taxon>Eukaryota</taxon>
        <taxon>Viridiplantae</taxon>
        <taxon>Streptophyta</taxon>
        <taxon>Embryophyta</taxon>
        <taxon>Tracheophyta</taxon>
        <taxon>Spermatophyta</taxon>
        <taxon>Magnoliopsida</taxon>
        <taxon>Liliopsida</taxon>
        <taxon>Poales</taxon>
        <taxon>Poaceae</taxon>
        <taxon>BOP clade</taxon>
        <taxon>Pooideae</taxon>
        <taxon>Triticodae</taxon>
        <taxon>Triticeae</taxon>
        <taxon>Triticinae</taxon>
        <taxon>Triticum</taxon>
    </lineage>
</organism>
<reference evidence="3" key="2">
    <citation type="submission" date="2018-10" db="UniProtKB">
        <authorList>
            <consortium name="EnsemblPlants"/>
        </authorList>
    </citation>
    <scope>IDENTIFICATION</scope>
</reference>
<protein>
    <recommendedName>
        <fullName evidence="5">F-box domain-containing protein</fullName>
    </recommendedName>
</protein>
<dbReference type="InterPro" id="IPR055411">
    <property type="entry name" value="LRR_FXL15/At3g58940/PEG3-like"/>
</dbReference>
<feature type="domain" description="F-box" evidence="1">
    <location>
        <begin position="2"/>
        <end position="32"/>
    </location>
</feature>
<dbReference type="SUPFAM" id="SSF52047">
    <property type="entry name" value="RNI-like"/>
    <property type="match status" value="1"/>
</dbReference>
<feature type="domain" description="F-box/LRR-repeat protein 15/At3g58940/PEG3-like LRR" evidence="2">
    <location>
        <begin position="151"/>
        <end position="258"/>
    </location>
</feature>
<dbReference type="Pfam" id="PF00646">
    <property type="entry name" value="F-box"/>
    <property type="match status" value="1"/>
</dbReference>
<keyword evidence="4" id="KW-1185">Reference proteome</keyword>
<evidence type="ECO:0000313" key="3">
    <source>
        <dbReference type="EnsemblPlants" id="TraesCS7A02G393200.1"/>
    </source>
</evidence>
<dbReference type="Proteomes" id="UP000019116">
    <property type="component" value="Chromosome 7A"/>
</dbReference>
<evidence type="ECO:0000313" key="4">
    <source>
        <dbReference type="Proteomes" id="UP000019116"/>
    </source>
</evidence>
<dbReference type="InterPro" id="IPR036047">
    <property type="entry name" value="F-box-like_dom_sf"/>
</dbReference>
<dbReference type="SUPFAM" id="SSF81383">
    <property type="entry name" value="F-box domain"/>
    <property type="match status" value="1"/>
</dbReference>
<dbReference type="PANTHER" id="PTHR35545">
    <property type="entry name" value="F-BOX DOMAIN-CONTAINING PROTEIN"/>
    <property type="match status" value="1"/>
</dbReference>
<proteinExistence type="predicted"/>
<sequence length="330" mass="37847">MLTDDILLSILGRVDTATATRTSVLSKRWRDLPWLLPVLNLRVWDFLPHSCPEPIAAHHMDQAMSRLTKATRSLLADPNSKSTIIKRLSLQLYVTGDYALEIGSLACDAIDCGVVKNMCLAIVDEKDPRDCEHEYMLQQALAVDGFLTAYPSVFQCLTKLRLYNVWFAEWDMQHLLFDSCKQLKQLSLSHCDVGDSSVWQINAPDSKLRILEVRMSCLKRIEVLCLPKLKHLSWDEWFCFEAPLRFGSVPSLKVQGLICGATIDHQEFSLSQVLHGTRNIHTLPLARRRRPNQWRRRAIWRSLQTYATTGLNFCWIRLTEVPAWRGHCGC</sequence>
<dbReference type="InterPro" id="IPR032675">
    <property type="entry name" value="LRR_dom_sf"/>
</dbReference>